<reference evidence="1" key="5">
    <citation type="submission" date="2024-05" db="EMBL/GenBank/DDBJ databases">
        <authorList>
            <person name="Sun Q."/>
            <person name="Zhou Y."/>
        </authorList>
    </citation>
    <scope>NUCLEOTIDE SEQUENCE</scope>
    <source>
        <strain evidence="1">CGMCC 1.12707</strain>
    </source>
</reference>
<reference evidence="1" key="1">
    <citation type="journal article" date="2014" name="Int. J. Syst. Evol. Microbiol.">
        <title>Complete genome of a new Firmicutes species belonging to the dominant human colonic microbiota ('Ruminococcus bicirculans') reveals two chromosomes and a selective capacity to utilize plant glucans.</title>
        <authorList>
            <consortium name="NISC Comparative Sequencing Program"/>
            <person name="Wegmann U."/>
            <person name="Louis P."/>
            <person name="Goesmann A."/>
            <person name="Henrissat B."/>
            <person name="Duncan S.H."/>
            <person name="Flint H.J."/>
        </authorList>
    </citation>
    <scope>NUCLEOTIDE SEQUENCE</scope>
    <source>
        <strain evidence="1">CGMCC 1.12707</strain>
    </source>
</reference>
<evidence type="ECO:0000313" key="2">
    <source>
        <dbReference type="EMBL" id="SHL01832.1"/>
    </source>
</evidence>
<dbReference type="InterPro" id="IPR029016">
    <property type="entry name" value="GAF-like_dom_sf"/>
</dbReference>
<sequence length="777" mass="91362">MIEDIIHNLPIKIIYSFESLIKELENSDYNFGEFKAFLEYIKETKPALIHGVDNFDEFEQLIKDIEPIIDKIIPKPLTKYNLKAITFPFSNKFLFKTERLKELLDQKESRLKFNFENIDYETLYKFCCTFILSKYYNINLDLEISNQLEIENKNGYITYLGTDINNDYFSIYPSEKKYELTEEEVEELLNNYENTALWLEKIPVGSWIAKGFNLVSFFDHTTEIALSNLKTKLISYGEPFDALKTDIVSALKSVFRINDLQVGFSAYNSDKDQLEISNLNHMNVSMILDDKNRLKMNEICCANLKSKISSSDFYVVSNVDKMLAKFPDDKMLGIIKEKEIQSLILYPLKNKNECLGILELASKSPGAFNRINANVLKEITPLFEESIYRHNVELENQINAFIQTEYTSLHASVDWKFREKAIDYITHVTNTKQKSQVSFLNVYPMYGEIDVRNSSVIRNECMKIDYQNQLNFLIEVCQELYKRSQKSKFLNYIDTLEDFLSRIDNVDKIYFETELFDYINLNIHPEIPKYVHDNEKSVIAKYLKKLDKVTGLYYVERKKFDQAIQTINSLLSNKLDVLQNEAQQIFPHYYERFKTDGIDYNLYVGRSISPQKKFNYEHVKKIRFWQLQSTILLEQLYKMSSNKIPLKIEVASLIFATNTTLDILFKLDEKRFDVNGYNNAKYEIVKKRISKAFIKDSTERVNQPGKICIIYSEDLLREEYTNYINLLIKDNFLKNDIEYLEVNDLQGVNGLFAIRVSINYERDIPQCTETEIEVELN</sequence>
<keyword evidence="4" id="KW-1185">Reference proteome</keyword>
<evidence type="ECO:0008006" key="5">
    <source>
        <dbReference type="Google" id="ProtNLM"/>
    </source>
</evidence>
<dbReference type="Gene3D" id="3.30.450.40">
    <property type="match status" value="1"/>
</dbReference>
<dbReference type="EMBL" id="FRBH01000005">
    <property type="protein sequence ID" value="SHL01832.1"/>
    <property type="molecule type" value="Genomic_DNA"/>
</dbReference>
<evidence type="ECO:0000313" key="4">
    <source>
        <dbReference type="Proteomes" id="UP000650994"/>
    </source>
</evidence>
<dbReference type="AlphaFoldDB" id="A0A1M6X748"/>
<gene>
    <name evidence="1" type="ORF">GCM10010984_14370</name>
    <name evidence="2" type="ORF">SAMN05443634_105141</name>
</gene>
<dbReference type="Proteomes" id="UP000650994">
    <property type="component" value="Unassembled WGS sequence"/>
</dbReference>
<organism evidence="2 3">
    <name type="scientific">Chishuiella changwenlii</name>
    <dbReference type="NCBI Taxonomy" id="1434701"/>
    <lineage>
        <taxon>Bacteria</taxon>
        <taxon>Pseudomonadati</taxon>
        <taxon>Bacteroidota</taxon>
        <taxon>Flavobacteriia</taxon>
        <taxon>Flavobacteriales</taxon>
        <taxon>Weeksellaceae</taxon>
        <taxon>Chishuiella</taxon>
    </lineage>
</organism>
<dbReference type="SUPFAM" id="SSF55781">
    <property type="entry name" value="GAF domain-like"/>
    <property type="match status" value="1"/>
</dbReference>
<dbReference type="OrthoDB" id="627374at2"/>
<dbReference type="STRING" id="1434701.SAMN05443634_105141"/>
<reference evidence="2" key="3">
    <citation type="submission" date="2016-11" db="EMBL/GenBank/DDBJ databases">
        <authorList>
            <person name="Jaros S."/>
            <person name="Januszkiewicz K."/>
            <person name="Wedrychowicz H."/>
        </authorList>
    </citation>
    <scope>NUCLEOTIDE SEQUENCE [LARGE SCALE GENOMIC DNA]</scope>
    <source>
        <strain evidence="2">DSM 27989</strain>
    </source>
</reference>
<proteinExistence type="predicted"/>
<dbReference type="EMBL" id="BMFL01000009">
    <property type="protein sequence ID" value="GGE97936.1"/>
    <property type="molecule type" value="Genomic_DNA"/>
</dbReference>
<accession>A0A1M6X748</accession>
<name>A0A1M6X748_9FLAO</name>
<evidence type="ECO:0000313" key="1">
    <source>
        <dbReference type="EMBL" id="GGE97936.1"/>
    </source>
</evidence>
<evidence type="ECO:0000313" key="3">
    <source>
        <dbReference type="Proteomes" id="UP000184120"/>
    </source>
</evidence>
<reference evidence="4" key="4">
    <citation type="journal article" date="2019" name="Int. J. Syst. Evol. Microbiol.">
        <title>The Global Catalogue of Microorganisms (GCM) 10K type strain sequencing project: providing services to taxonomists for standard genome sequencing and annotation.</title>
        <authorList>
            <consortium name="The Broad Institute Genomics Platform"/>
            <consortium name="The Broad Institute Genome Sequencing Center for Infectious Disease"/>
            <person name="Wu L."/>
            <person name="Ma J."/>
        </authorList>
    </citation>
    <scope>NUCLEOTIDE SEQUENCE [LARGE SCALE GENOMIC DNA]</scope>
    <source>
        <strain evidence="4">CGMCC 1.12707</strain>
    </source>
</reference>
<reference evidence="3" key="2">
    <citation type="submission" date="2016-11" db="EMBL/GenBank/DDBJ databases">
        <authorList>
            <person name="Varghese N."/>
            <person name="Submissions S."/>
        </authorList>
    </citation>
    <scope>NUCLEOTIDE SEQUENCE [LARGE SCALE GENOMIC DNA]</scope>
    <source>
        <strain evidence="3">DSM 27989</strain>
    </source>
</reference>
<dbReference type="Proteomes" id="UP000184120">
    <property type="component" value="Unassembled WGS sequence"/>
</dbReference>
<protein>
    <recommendedName>
        <fullName evidence="5">GAF domain-containing protein</fullName>
    </recommendedName>
</protein>
<dbReference type="RefSeq" id="WP_072931164.1">
    <property type="nucleotide sequence ID" value="NZ_BMFL01000009.1"/>
</dbReference>